<evidence type="ECO:0000313" key="2">
    <source>
        <dbReference type="EMBL" id="OMJ83676.1"/>
    </source>
</evidence>
<comment type="caution">
    <text evidence="2">The sequence shown here is derived from an EMBL/GenBank/DDBJ whole genome shotgun (WGS) entry which is preliminary data.</text>
</comment>
<dbReference type="PANTHER" id="PTHR43215">
    <property type="entry name" value="RADIAL SPOKE HEAD 1 HOMOLOG"/>
    <property type="match status" value="1"/>
</dbReference>
<proteinExistence type="predicted"/>
<dbReference type="SUPFAM" id="SSF82185">
    <property type="entry name" value="Histone H3 K4-specific methyltransferase SET7/9 N-terminal domain"/>
    <property type="match status" value="1"/>
</dbReference>
<keyword evidence="1" id="KW-0677">Repeat</keyword>
<dbReference type="SMART" id="SM00698">
    <property type="entry name" value="MORN"/>
    <property type="match status" value="5"/>
</dbReference>
<dbReference type="InterPro" id="IPR003409">
    <property type="entry name" value="MORN"/>
</dbReference>
<dbReference type="PANTHER" id="PTHR43215:SF14">
    <property type="entry name" value="RADIAL SPOKE HEAD 1 HOMOLOG"/>
    <property type="match status" value="1"/>
</dbReference>
<organism evidence="2 3">
    <name type="scientific">Stentor coeruleus</name>
    <dbReference type="NCBI Taxonomy" id="5963"/>
    <lineage>
        <taxon>Eukaryota</taxon>
        <taxon>Sar</taxon>
        <taxon>Alveolata</taxon>
        <taxon>Ciliophora</taxon>
        <taxon>Postciliodesmatophora</taxon>
        <taxon>Heterotrichea</taxon>
        <taxon>Heterotrichida</taxon>
        <taxon>Stentoridae</taxon>
        <taxon>Stentor</taxon>
    </lineage>
</organism>
<protein>
    <submittedName>
        <fullName evidence="2">Uncharacterized protein</fullName>
    </submittedName>
</protein>
<accession>A0A1R2C3U1</accession>
<dbReference type="AlphaFoldDB" id="A0A1R2C3U1"/>
<sequence length="286" mass="32720">MNCFYKTCQRPVEFACKCAKQRIFICNSHLKAHKKEKGFHCIEFSSKSSNAIRPILDKIKQVKLTVLIKSKTLIRQVENEALAILDIISKLKSELIKRLHKGNLTINYASSIGVNAGYIEFAYTESYEKCIMKDFYKGVIINGKKEGIGILVDRTKKYIGEFKNDKRHGKGLNIKENGEIYDGEWLNDKYNGKGNCTYSDGHLYEGQFLDNLMDGYGVLTYPKSDIYEGNFKKNILNGDGKYYYHSSGEIYEGKWRNGIKHGAGVLLYPNNARAYQNYYKGELVSL</sequence>
<evidence type="ECO:0000313" key="3">
    <source>
        <dbReference type="Proteomes" id="UP000187209"/>
    </source>
</evidence>
<gene>
    <name evidence="2" type="ORF">SteCoe_15346</name>
</gene>
<reference evidence="2 3" key="1">
    <citation type="submission" date="2016-11" db="EMBL/GenBank/DDBJ databases">
        <title>The macronuclear genome of Stentor coeruleus: a giant cell with tiny introns.</title>
        <authorList>
            <person name="Slabodnick M."/>
            <person name="Ruby J.G."/>
            <person name="Reiff S.B."/>
            <person name="Swart E.C."/>
            <person name="Gosai S."/>
            <person name="Prabakaran S."/>
            <person name="Witkowska E."/>
            <person name="Larue G.E."/>
            <person name="Fisher S."/>
            <person name="Freeman R.M."/>
            <person name="Gunawardena J."/>
            <person name="Chu W."/>
            <person name="Stover N.A."/>
            <person name="Gregory B.D."/>
            <person name="Nowacki M."/>
            <person name="Derisi J."/>
            <person name="Roy S.W."/>
            <person name="Marshall W.F."/>
            <person name="Sood P."/>
        </authorList>
    </citation>
    <scope>NUCLEOTIDE SEQUENCE [LARGE SCALE GENOMIC DNA]</scope>
    <source>
        <strain evidence="2">WM001</strain>
    </source>
</reference>
<dbReference type="Pfam" id="PF02493">
    <property type="entry name" value="MORN"/>
    <property type="match status" value="5"/>
</dbReference>
<dbReference type="OrthoDB" id="270720at2759"/>
<dbReference type="Gene3D" id="2.20.110.10">
    <property type="entry name" value="Histone H3 K4-specific methyltransferase SET7/9 N-terminal domain"/>
    <property type="match status" value="2"/>
</dbReference>
<dbReference type="EMBL" id="MPUH01000295">
    <property type="protein sequence ID" value="OMJ83676.1"/>
    <property type="molecule type" value="Genomic_DNA"/>
</dbReference>
<evidence type="ECO:0000256" key="1">
    <source>
        <dbReference type="ARBA" id="ARBA00022737"/>
    </source>
</evidence>
<keyword evidence="3" id="KW-1185">Reference proteome</keyword>
<name>A0A1R2C3U1_9CILI</name>
<dbReference type="Proteomes" id="UP000187209">
    <property type="component" value="Unassembled WGS sequence"/>
</dbReference>